<organism evidence="2 3">
    <name type="scientific">Melipona quadrifasciata</name>
    <dbReference type="NCBI Taxonomy" id="166423"/>
    <lineage>
        <taxon>Eukaryota</taxon>
        <taxon>Metazoa</taxon>
        <taxon>Ecdysozoa</taxon>
        <taxon>Arthropoda</taxon>
        <taxon>Hexapoda</taxon>
        <taxon>Insecta</taxon>
        <taxon>Pterygota</taxon>
        <taxon>Neoptera</taxon>
        <taxon>Endopterygota</taxon>
        <taxon>Hymenoptera</taxon>
        <taxon>Apocrita</taxon>
        <taxon>Aculeata</taxon>
        <taxon>Apoidea</taxon>
        <taxon>Anthophila</taxon>
        <taxon>Apidae</taxon>
        <taxon>Melipona</taxon>
    </lineage>
</organism>
<gene>
    <name evidence="2" type="ORF">WN51_07738</name>
</gene>
<evidence type="ECO:0000313" key="2">
    <source>
        <dbReference type="EMBL" id="KOX78332.1"/>
    </source>
</evidence>
<accession>A0A0N0U6M4</accession>
<sequence>MTLCLWFHISFNNSFLLAFYNIAQFEDINPRTCFAIVFHRYVTKRVVNE</sequence>
<dbReference type="AlphaFoldDB" id="A0A0N0U6M4"/>
<feature type="signal peptide" evidence="1">
    <location>
        <begin position="1"/>
        <end position="18"/>
    </location>
</feature>
<evidence type="ECO:0000313" key="3">
    <source>
        <dbReference type="Proteomes" id="UP000053105"/>
    </source>
</evidence>
<reference evidence="2 3" key="1">
    <citation type="submission" date="2015-07" db="EMBL/GenBank/DDBJ databases">
        <title>The genome of Melipona quadrifasciata.</title>
        <authorList>
            <person name="Pan H."/>
            <person name="Kapheim K."/>
        </authorList>
    </citation>
    <scope>NUCLEOTIDE SEQUENCE [LARGE SCALE GENOMIC DNA]</scope>
    <source>
        <strain evidence="2">0111107301</strain>
        <tissue evidence="2">Whole body</tissue>
    </source>
</reference>
<keyword evidence="1" id="KW-0732">Signal</keyword>
<dbReference type="EMBL" id="KQ435724">
    <property type="protein sequence ID" value="KOX78332.1"/>
    <property type="molecule type" value="Genomic_DNA"/>
</dbReference>
<name>A0A0N0U6M4_9HYME</name>
<evidence type="ECO:0000256" key="1">
    <source>
        <dbReference type="SAM" id="SignalP"/>
    </source>
</evidence>
<proteinExistence type="predicted"/>
<feature type="chain" id="PRO_5005860059" evidence="1">
    <location>
        <begin position="19"/>
        <end position="49"/>
    </location>
</feature>
<dbReference type="Proteomes" id="UP000053105">
    <property type="component" value="Unassembled WGS sequence"/>
</dbReference>
<protein>
    <submittedName>
        <fullName evidence="2">Uncharacterized protein</fullName>
    </submittedName>
</protein>
<keyword evidence="3" id="KW-1185">Reference proteome</keyword>